<comment type="caution">
    <text evidence="2">The sequence shown here is derived from an EMBL/GenBank/DDBJ whole genome shotgun (WGS) entry which is preliminary data.</text>
</comment>
<dbReference type="PANTHER" id="PTHR11412">
    <property type="entry name" value="MACROGLOBULIN / COMPLEMENT"/>
    <property type="match status" value="1"/>
</dbReference>
<evidence type="ECO:0000313" key="2">
    <source>
        <dbReference type="EMBL" id="GCC16873.1"/>
    </source>
</evidence>
<dbReference type="InterPro" id="IPR011625">
    <property type="entry name" value="A2M_N_BRD"/>
</dbReference>
<dbReference type="AlphaFoldDB" id="A0A401RFF6"/>
<dbReference type="Gene3D" id="2.60.40.10">
    <property type="entry name" value="Immunoglobulins"/>
    <property type="match status" value="1"/>
</dbReference>
<reference evidence="2 3" key="1">
    <citation type="journal article" date="2018" name="Nat. Ecol. Evol.">
        <title>Shark genomes provide insights into elasmobranch evolution and the origin of vertebrates.</title>
        <authorList>
            <person name="Hara Y"/>
            <person name="Yamaguchi K"/>
            <person name="Onimaru K"/>
            <person name="Kadota M"/>
            <person name="Koyanagi M"/>
            <person name="Keeley SD"/>
            <person name="Tatsumi K"/>
            <person name="Tanaka K"/>
            <person name="Motone F"/>
            <person name="Kageyama Y"/>
            <person name="Nozu R"/>
            <person name="Adachi N"/>
            <person name="Nishimura O"/>
            <person name="Nakagawa R"/>
            <person name="Tanegashima C"/>
            <person name="Kiyatake I"/>
            <person name="Matsumoto R"/>
            <person name="Murakumo K"/>
            <person name="Nishida K"/>
            <person name="Terakita A"/>
            <person name="Kuratani S"/>
            <person name="Sato K"/>
            <person name="Hyodo S Kuraku.S."/>
        </authorList>
    </citation>
    <scope>NUCLEOTIDE SEQUENCE [LARGE SCALE GENOMIC DNA]</scope>
</reference>
<dbReference type="Pfam" id="PF17789">
    <property type="entry name" value="MG4"/>
    <property type="match status" value="1"/>
</dbReference>
<dbReference type="SMART" id="SM01359">
    <property type="entry name" value="A2M_N_2"/>
    <property type="match status" value="1"/>
</dbReference>
<dbReference type="Proteomes" id="UP000287033">
    <property type="component" value="Unassembled WGS sequence"/>
</dbReference>
<dbReference type="GO" id="GO:0005615">
    <property type="term" value="C:extracellular space"/>
    <property type="evidence" value="ECO:0007669"/>
    <property type="project" value="TreeGrafter"/>
</dbReference>
<dbReference type="OMA" id="SWEINAF"/>
<gene>
    <name evidence="2" type="ORF">chiPu_0017374</name>
</gene>
<protein>
    <recommendedName>
        <fullName evidence="1">Alpha-2-macroglobulin bait region domain-containing protein</fullName>
    </recommendedName>
</protein>
<accession>A0A401RFF6</accession>
<dbReference type="Gene3D" id="2.60.40.1930">
    <property type="match status" value="1"/>
</dbReference>
<organism evidence="2 3">
    <name type="scientific">Chiloscyllium punctatum</name>
    <name type="common">Brownbanded bambooshark</name>
    <name type="synonym">Hemiscyllium punctatum</name>
    <dbReference type="NCBI Taxonomy" id="137246"/>
    <lineage>
        <taxon>Eukaryota</taxon>
        <taxon>Metazoa</taxon>
        <taxon>Chordata</taxon>
        <taxon>Craniata</taxon>
        <taxon>Vertebrata</taxon>
        <taxon>Chondrichthyes</taxon>
        <taxon>Elasmobranchii</taxon>
        <taxon>Galeomorphii</taxon>
        <taxon>Galeoidea</taxon>
        <taxon>Orectolobiformes</taxon>
        <taxon>Hemiscylliidae</taxon>
        <taxon>Chiloscyllium</taxon>
    </lineage>
</organism>
<dbReference type="InterPro" id="IPR050473">
    <property type="entry name" value="A2M/Complement_sys"/>
</dbReference>
<evidence type="ECO:0000259" key="1">
    <source>
        <dbReference type="SMART" id="SM01359"/>
    </source>
</evidence>
<dbReference type="Pfam" id="PF07703">
    <property type="entry name" value="A2M_BRD"/>
    <property type="match status" value="1"/>
</dbReference>
<keyword evidence="3" id="KW-1185">Reference proteome</keyword>
<dbReference type="GO" id="GO:0006956">
    <property type="term" value="P:complement activation"/>
    <property type="evidence" value="ECO:0007669"/>
    <property type="project" value="TreeGrafter"/>
</dbReference>
<feature type="domain" description="Alpha-2-macroglobulin bait region" evidence="1">
    <location>
        <begin position="192"/>
        <end position="330"/>
    </location>
</feature>
<dbReference type="PANTHER" id="PTHR11412:SF86">
    <property type="entry name" value="COMPLEMENT C4-A-RELATED"/>
    <property type="match status" value="1"/>
</dbReference>
<dbReference type="OrthoDB" id="6359008at2759"/>
<proteinExistence type="predicted"/>
<dbReference type="Gene3D" id="6.10.270.10">
    <property type="match status" value="1"/>
</dbReference>
<dbReference type="Gene3D" id="2.20.130.20">
    <property type="match status" value="1"/>
</dbReference>
<sequence length="472" mass="53096">MKLSNCDVDVEIRQSTAIVAKVRSRKHGSTAVCRGEVQLPPSLIGDFEIQGPSALYSAYVGHKIFQIKEHDDMEEKKSDAGDVLKYKINLTKTRRYFIPGASYQILALVSHLDGSPVPETPIKIKIIISAGKALEATQEGLTDRIGELSLSFNVPENAKDIYISVSAGDKAVGNDVSEEIAIKCQDSKQMYLHIGVTNALLYPGDIINVTLTPFSQVDISSVNYFYYMVLNKGKVLLFERIRKSANTSFPVTITDEMVPYFRIVAYYFASTYHDKSIISDSVRVEVEDPCSSKFQIQPALYTNNEQQELLLSVLSDRVSDVFVHAVDAQLNNPNKDIKTLWKAFYHKDFYDFGTSYGGGQNSVKVFEDAGLRLISDLMESIELSEITNVPWNREPLVHPRADIGISETHQIVHPAYEHTWMWQIENTSGQKTYRLTSDIDPPRSWEINAFRISKEGEVCIAKPLMMKIDDSI</sequence>
<dbReference type="InterPro" id="IPR040839">
    <property type="entry name" value="MG4"/>
</dbReference>
<dbReference type="InterPro" id="IPR013783">
    <property type="entry name" value="Ig-like_fold"/>
</dbReference>
<dbReference type="STRING" id="137246.A0A401RFF6"/>
<name>A0A401RFF6_CHIPU</name>
<dbReference type="EMBL" id="BEZZ01001272">
    <property type="protein sequence ID" value="GCC16873.1"/>
    <property type="molecule type" value="Genomic_DNA"/>
</dbReference>
<evidence type="ECO:0000313" key="3">
    <source>
        <dbReference type="Proteomes" id="UP000287033"/>
    </source>
</evidence>